<sequence length="451" mass="51105">MGWHPYNSGIYTMGTLQHILISHWEPKSNIIPFIYLGHPGNPVMKTKKNKCFQKHGSNFDQFFPAKPCPKPSQSFSKGHVNQNFSTETHIKKNKSRKAVVIFQVKARFSHVWAIDFIQHVTAGIQTFFFFELFIVRRRWEGNYFSIAEIIGVLKCAIIFSGILLNHFRISIDFFFSREFIVLSKGKTIKCNLASFGSAVHHQSDVLAVTHAFTSGFILIASLLRSLNYGFITMNRPATSECELHDSCGLLGRLALSRTSCMFWCMKASKDRFVSPLSTVATTTCEEFLKAAWVVVDEVVSLSTQVPLVIVCGLVTDLARRGCMISSGSCVKGLQWIVLLVCIKRFLVWGQHSLAQHVQIGCYFGRSGDTHSDGSNTSTFNKIIDLISKNKTRLKQKRKRNTQEKLRNGIELGLWKILTKQSDSETDEIERRRECGVTLNKHDGRNVEFSTF</sequence>
<dbReference type="EMBL" id="LAVV01006454">
    <property type="protein sequence ID" value="KNZ59831.1"/>
    <property type="molecule type" value="Genomic_DNA"/>
</dbReference>
<evidence type="ECO:0000313" key="2">
    <source>
        <dbReference type="EMBL" id="KNZ59831.1"/>
    </source>
</evidence>
<name>A0A0L6VGF5_9BASI</name>
<keyword evidence="1" id="KW-1133">Transmembrane helix</keyword>
<evidence type="ECO:0000313" key="3">
    <source>
        <dbReference type="Proteomes" id="UP000037035"/>
    </source>
</evidence>
<feature type="transmembrane region" description="Helical" evidence="1">
    <location>
        <begin position="205"/>
        <end position="223"/>
    </location>
</feature>
<feature type="transmembrane region" description="Helical" evidence="1">
    <location>
        <begin position="146"/>
        <end position="167"/>
    </location>
</feature>
<reference evidence="2 3" key="1">
    <citation type="submission" date="2015-08" db="EMBL/GenBank/DDBJ databases">
        <title>Next Generation Sequencing and Analysis of the Genome of Puccinia sorghi L Schw, the Causal Agent of Maize Common Rust.</title>
        <authorList>
            <person name="Rochi L."/>
            <person name="Burguener G."/>
            <person name="Darino M."/>
            <person name="Turjanski A."/>
            <person name="Kreff E."/>
            <person name="Dieguez M.J."/>
            <person name="Sacco F."/>
        </authorList>
    </citation>
    <scope>NUCLEOTIDE SEQUENCE [LARGE SCALE GENOMIC DNA]</scope>
    <source>
        <strain evidence="2 3">RO10H11247</strain>
    </source>
</reference>
<feature type="transmembrane region" description="Helical" evidence="1">
    <location>
        <begin position="116"/>
        <end position="134"/>
    </location>
</feature>
<dbReference type="Proteomes" id="UP000037035">
    <property type="component" value="Unassembled WGS sequence"/>
</dbReference>
<comment type="caution">
    <text evidence="2">The sequence shown here is derived from an EMBL/GenBank/DDBJ whole genome shotgun (WGS) entry which is preliminary data.</text>
</comment>
<dbReference type="AlphaFoldDB" id="A0A0L6VGF5"/>
<keyword evidence="1" id="KW-0812">Transmembrane</keyword>
<dbReference type="VEuPathDB" id="FungiDB:VP01_1655g1"/>
<organism evidence="2 3">
    <name type="scientific">Puccinia sorghi</name>
    <dbReference type="NCBI Taxonomy" id="27349"/>
    <lineage>
        <taxon>Eukaryota</taxon>
        <taxon>Fungi</taxon>
        <taxon>Dikarya</taxon>
        <taxon>Basidiomycota</taxon>
        <taxon>Pucciniomycotina</taxon>
        <taxon>Pucciniomycetes</taxon>
        <taxon>Pucciniales</taxon>
        <taxon>Pucciniaceae</taxon>
        <taxon>Puccinia</taxon>
    </lineage>
</organism>
<protein>
    <submittedName>
        <fullName evidence="2">Uncharacterized protein</fullName>
    </submittedName>
</protein>
<gene>
    <name evidence="2" type="ORF">VP01_1655g1</name>
</gene>
<keyword evidence="3" id="KW-1185">Reference proteome</keyword>
<accession>A0A0L6VGF5</accession>
<proteinExistence type="predicted"/>
<keyword evidence="1" id="KW-0472">Membrane</keyword>
<evidence type="ECO:0000256" key="1">
    <source>
        <dbReference type="SAM" id="Phobius"/>
    </source>
</evidence>